<reference evidence="3 4" key="1">
    <citation type="journal article" date="2023" name="Hortic Res">
        <title>Pangenome of water caltrop reveals structural variations and asymmetric subgenome divergence after allopolyploidization.</title>
        <authorList>
            <person name="Zhang X."/>
            <person name="Chen Y."/>
            <person name="Wang L."/>
            <person name="Yuan Y."/>
            <person name="Fang M."/>
            <person name="Shi L."/>
            <person name="Lu R."/>
            <person name="Comes H.P."/>
            <person name="Ma Y."/>
            <person name="Chen Y."/>
            <person name="Huang G."/>
            <person name="Zhou Y."/>
            <person name="Zheng Z."/>
            <person name="Qiu Y."/>
        </authorList>
    </citation>
    <scope>NUCLEOTIDE SEQUENCE [LARGE SCALE GENOMIC DNA]</scope>
    <source>
        <tissue evidence="3">Roots</tissue>
    </source>
</reference>
<dbReference type="PANTHER" id="PTHR46525">
    <property type="entry name" value="EMB|CAB72159.1"/>
    <property type="match status" value="1"/>
</dbReference>
<dbReference type="Pfam" id="PF04520">
    <property type="entry name" value="Senescence_reg"/>
    <property type="match status" value="1"/>
</dbReference>
<organism evidence="3 4">
    <name type="scientific">Trapa incisa</name>
    <dbReference type="NCBI Taxonomy" id="236973"/>
    <lineage>
        <taxon>Eukaryota</taxon>
        <taxon>Viridiplantae</taxon>
        <taxon>Streptophyta</taxon>
        <taxon>Embryophyta</taxon>
        <taxon>Tracheophyta</taxon>
        <taxon>Spermatophyta</taxon>
        <taxon>Magnoliopsida</taxon>
        <taxon>eudicotyledons</taxon>
        <taxon>Gunneridae</taxon>
        <taxon>Pentapetalae</taxon>
        <taxon>rosids</taxon>
        <taxon>malvids</taxon>
        <taxon>Myrtales</taxon>
        <taxon>Lythraceae</taxon>
        <taxon>Trapa</taxon>
    </lineage>
</organism>
<evidence type="ECO:0000256" key="1">
    <source>
        <dbReference type="ARBA" id="ARBA00034773"/>
    </source>
</evidence>
<dbReference type="AlphaFoldDB" id="A0AAN7GEH1"/>
<evidence type="ECO:0000256" key="2">
    <source>
        <dbReference type="SAM" id="MobiDB-lite"/>
    </source>
</evidence>
<evidence type="ECO:0000313" key="4">
    <source>
        <dbReference type="Proteomes" id="UP001345219"/>
    </source>
</evidence>
<keyword evidence="4" id="KW-1185">Reference proteome</keyword>
<comment type="caution">
    <text evidence="3">The sequence shown here is derived from an EMBL/GenBank/DDBJ whole genome shotgun (WGS) entry which is preliminary data.</text>
</comment>
<proteinExistence type="inferred from homology"/>
<dbReference type="GO" id="GO:0010150">
    <property type="term" value="P:leaf senescence"/>
    <property type="evidence" value="ECO:0007669"/>
    <property type="project" value="UniProtKB-ARBA"/>
</dbReference>
<sequence length="148" mass="16663">MATRIAYRFVSGDLSSAVPGDSAFEHDESNIYSAAFSSSEPPISRRTERQVKKSSIRRRDPNGSVSSLPVNVPNWSTILRDEHGDRKRRRGDSLENDFDCRDRLPPHEFLARARTASFSVQVGVGRTLKGRDLSRVRNAVWARTGFLD</sequence>
<dbReference type="PANTHER" id="PTHR46525:SF2">
    <property type="entry name" value="EMB|CAB72159.1"/>
    <property type="match status" value="1"/>
</dbReference>
<name>A0AAN7GEH1_9MYRT</name>
<dbReference type="InterPro" id="IPR007608">
    <property type="entry name" value="Senescence_reg_S40"/>
</dbReference>
<gene>
    <name evidence="3" type="ORF">SAY87_025459</name>
</gene>
<comment type="similarity">
    <text evidence="1">Belongs to the senescence regulator S40 family.</text>
</comment>
<feature type="region of interest" description="Disordered" evidence="2">
    <location>
        <begin position="35"/>
        <end position="70"/>
    </location>
</feature>
<dbReference type="EMBL" id="JAXIOK010000024">
    <property type="protein sequence ID" value="KAK4741871.1"/>
    <property type="molecule type" value="Genomic_DNA"/>
</dbReference>
<feature type="compositionally biased region" description="Basic and acidic residues" evidence="2">
    <location>
        <begin position="43"/>
        <end position="61"/>
    </location>
</feature>
<dbReference type="Proteomes" id="UP001345219">
    <property type="component" value="Chromosome 19"/>
</dbReference>
<protein>
    <recommendedName>
        <fullName evidence="5">Senescence regulator</fullName>
    </recommendedName>
</protein>
<evidence type="ECO:0008006" key="5">
    <source>
        <dbReference type="Google" id="ProtNLM"/>
    </source>
</evidence>
<evidence type="ECO:0000313" key="3">
    <source>
        <dbReference type="EMBL" id="KAK4741871.1"/>
    </source>
</evidence>
<accession>A0AAN7GEH1</accession>